<dbReference type="PANTHER" id="PTHR38471:SF2">
    <property type="entry name" value="FOUR HELIX BUNDLE PROTEIN"/>
    <property type="match status" value="1"/>
</dbReference>
<reference evidence="6 7" key="1">
    <citation type="submission" date="2018-08" db="EMBL/GenBank/DDBJ databases">
        <title>A genome reference for cultivated species of the human gut microbiota.</title>
        <authorList>
            <person name="Zou Y."/>
            <person name="Xue W."/>
            <person name="Luo G."/>
        </authorList>
    </citation>
    <scope>NUCLEOTIDE SEQUENCE [LARGE SCALE GENOMIC DNA]</scope>
    <source>
        <strain evidence="3 6">AF24-12</strain>
        <strain evidence="5 7">AF46-2NS</strain>
        <strain evidence="4 8">AM22-1</strain>
    </source>
</reference>
<dbReference type="AlphaFoldDB" id="A0A3E5DYT4"/>
<dbReference type="Pfam" id="PF05635">
    <property type="entry name" value="23S_rRNA_IVP"/>
    <property type="match status" value="1"/>
</dbReference>
<evidence type="ECO:0000313" key="6">
    <source>
        <dbReference type="Proteomes" id="UP000283872"/>
    </source>
</evidence>
<dbReference type="Proteomes" id="UP001204486">
    <property type="component" value="Unassembled WGS sequence"/>
</dbReference>
<comment type="caution">
    <text evidence="4">The sequence shown here is derived from an EMBL/GenBank/DDBJ whole genome shotgun (WGS) entry which is preliminary data.</text>
</comment>
<evidence type="ECO:0000313" key="1">
    <source>
        <dbReference type="EMBL" id="MCP9598497.1"/>
    </source>
</evidence>
<dbReference type="EMBL" id="QRNB01000039">
    <property type="protein sequence ID" value="RHK10106.1"/>
    <property type="molecule type" value="Genomic_DNA"/>
</dbReference>
<name>A0A3E5DYT4_9BACT</name>
<dbReference type="RefSeq" id="WP_117587360.1">
    <property type="nucleotide sequence ID" value="NZ_JANDWK010000001.1"/>
</dbReference>
<dbReference type="EMBL" id="QRVA01000038">
    <property type="protein sequence ID" value="RGS12267.1"/>
    <property type="molecule type" value="Genomic_DNA"/>
</dbReference>
<dbReference type="Proteomes" id="UP001209074">
    <property type="component" value="Unassembled WGS sequence"/>
</dbReference>
<reference evidence="1" key="2">
    <citation type="submission" date="2022-07" db="EMBL/GenBank/DDBJ databases">
        <title>Prevotella copri.</title>
        <authorList>
            <person name="Yang C."/>
        </authorList>
    </citation>
    <scope>NUCLEOTIDE SEQUENCE</scope>
    <source>
        <strain evidence="1">HF1476</strain>
    </source>
</reference>
<accession>A0A3E5DYT4</accession>
<dbReference type="NCBIfam" id="TIGR02436">
    <property type="entry name" value="four helix bundle protein"/>
    <property type="match status" value="1"/>
</dbReference>
<evidence type="ECO:0000313" key="3">
    <source>
        <dbReference type="EMBL" id="RGS12267.1"/>
    </source>
</evidence>
<dbReference type="PIRSF" id="PIRSF035652">
    <property type="entry name" value="CHP02436"/>
    <property type="match status" value="1"/>
</dbReference>
<dbReference type="Proteomes" id="UP000286501">
    <property type="component" value="Unassembled WGS sequence"/>
</dbReference>
<reference evidence="2" key="3">
    <citation type="submission" date="2022-11" db="EMBL/GenBank/DDBJ databases">
        <title>Genomic repertoires linked with pathogenic potency of arthritogenic Prevotella copri isolated from the gut of rheumatoid arthritis patients.</title>
        <authorList>
            <person name="Nii T."/>
            <person name="Maeda Y."/>
            <person name="Motooka D."/>
            <person name="Naito M."/>
            <person name="Matsumoto Y."/>
            <person name="Ogawa T."/>
            <person name="Oguro-Igashira E."/>
            <person name="Kishikawa T."/>
            <person name="Yamashita M."/>
            <person name="Koizumi S."/>
            <person name="Kurakawa T."/>
            <person name="Okumura R."/>
            <person name="Kayama H."/>
            <person name="Murakami M."/>
            <person name="Sakaguchi T."/>
            <person name="Das B."/>
            <person name="Nakamura S."/>
            <person name="Okada Y."/>
            <person name="Kumanogoh A."/>
            <person name="Takeda K."/>
        </authorList>
    </citation>
    <scope>NUCLEOTIDE SEQUENCE</scope>
    <source>
        <strain evidence="2">N016-13</strain>
    </source>
</reference>
<dbReference type="Proteomes" id="UP000283872">
    <property type="component" value="Unassembled WGS sequence"/>
</dbReference>
<dbReference type="EMBL" id="QRIN01000081">
    <property type="protein sequence ID" value="RHG62701.1"/>
    <property type="molecule type" value="Genomic_DNA"/>
</dbReference>
<gene>
    <name evidence="5" type="ORF">DW079_08400</name>
    <name evidence="4" type="ORF">DW250_13960</name>
    <name evidence="3" type="ORF">DWY11_12540</name>
    <name evidence="1" type="ORF">NNC55_00770</name>
    <name evidence="2" type="ORF">ONT05_00665</name>
</gene>
<dbReference type="InterPro" id="IPR036583">
    <property type="entry name" value="23S_rRNA_IVS_sf"/>
</dbReference>
<evidence type="ECO:0000313" key="4">
    <source>
        <dbReference type="EMBL" id="RHG62701.1"/>
    </source>
</evidence>
<dbReference type="PANTHER" id="PTHR38471">
    <property type="entry name" value="FOUR HELIX BUNDLE PROTEIN"/>
    <property type="match status" value="1"/>
</dbReference>
<dbReference type="Proteomes" id="UP000286211">
    <property type="component" value="Unassembled WGS sequence"/>
</dbReference>
<protein>
    <submittedName>
        <fullName evidence="4">Four helix bundle protein</fullName>
    </submittedName>
</protein>
<dbReference type="InterPro" id="IPR012657">
    <property type="entry name" value="23S_rRNA-intervening_sequence"/>
</dbReference>
<dbReference type="SUPFAM" id="SSF158446">
    <property type="entry name" value="IVS-encoded protein-like"/>
    <property type="match status" value="1"/>
</dbReference>
<evidence type="ECO:0000313" key="2">
    <source>
        <dbReference type="EMBL" id="MCW4092080.1"/>
    </source>
</evidence>
<evidence type="ECO:0000313" key="8">
    <source>
        <dbReference type="Proteomes" id="UP000286501"/>
    </source>
</evidence>
<evidence type="ECO:0000313" key="7">
    <source>
        <dbReference type="Proteomes" id="UP000286211"/>
    </source>
</evidence>
<dbReference type="EMBL" id="JAPDUS010000001">
    <property type="protein sequence ID" value="MCW4092080.1"/>
    <property type="molecule type" value="Genomic_DNA"/>
</dbReference>
<evidence type="ECO:0000313" key="5">
    <source>
        <dbReference type="EMBL" id="RHK10106.1"/>
    </source>
</evidence>
<dbReference type="EMBL" id="JANDWN010000001">
    <property type="protein sequence ID" value="MCP9598497.1"/>
    <property type="molecule type" value="Genomic_DNA"/>
</dbReference>
<proteinExistence type="predicted"/>
<dbReference type="Gene3D" id="1.20.1440.60">
    <property type="entry name" value="23S rRNA-intervening sequence"/>
    <property type="match status" value="1"/>
</dbReference>
<organism evidence="4 8">
    <name type="scientific">Segatella copri</name>
    <dbReference type="NCBI Taxonomy" id="165179"/>
    <lineage>
        <taxon>Bacteria</taxon>
        <taxon>Pseudomonadati</taxon>
        <taxon>Bacteroidota</taxon>
        <taxon>Bacteroidia</taxon>
        <taxon>Bacteroidales</taxon>
        <taxon>Prevotellaceae</taxon>
        <taxon>Segatella</taxon>
    </lineage>
</organism>
<sequence>MGTKNINEYNRENSPLHTKSYLFAVRIVKMVKHINSCKKEFTITNQILRSGTAVGALVREAEFAQSPLDFANKLSIALKEANETSYWLNLLHDTDYIDENAFKSIIIDCNELIALLVSSIKTIKQRNNK</sequence>